<gene>
    <name evidence="1" type="ORF">ACFPYN_00280</name>
</gene>
<reference evidence="2" key="1">
    <citation type="journal article" date="2019" name="Int. J. Syst. Evol. Microbiol.">
        <title>The Global Catalogue of Microorganisms (GCM) 10K type strain sequencing project: providing services to taxonomists for standard genome sequencing and annotation.</title>
        <authorList>
            <consortium name="The Broad Institute Genomics Platform"/>
            <consortium name="The Broad Institute Genome Sequencing Center for Infectious Disease"/>
            <person name="Wu L."/>
            <person name="Ma J."/>
        </authorList>
    </citation>
    <scope>NUCLEOTIDE SEQUENCE [LARGE SCALE GENOMIC DNA]</scope>
    <source>
        <strain evidence="2">CCUG 54527</strain>
    </source>
</reference>
<evidence type="ECO:0000313" key="2">
    <source>
        <dbReference type="Proteomes" id="UP001596170"/>
    </source>
</evidence>
<name>A0ABW1L2B8_9BACL</name>
<organism evidence="1 2">
    <name type="scientific">Paenisporosarcina macmurdoensis</name>
    <dbReference type="NCBI Taxonomy" id="212659"/>
    <lineage>
        <taxon>Bacteria</taxon>
        <taxon>Bacillati</taxon>
        <taxon>Bacillota</taxon>
        <taxon>Bacilli</taxon>
        <taxon>Bacillales</taxon>
        <taxon>Caryophanaceae</taxon>
        <taxon>Paenisporosarcina</taxon>
    </lineage>
</organism>
<comment type="caution">
    <text evidence="1">The sequence shown here is derived from an EMBL/GenBank/DDBJ whole genome shotgun (WGS) entry which is preliminary data.</text>
</comment>
<evidence type="ECO:0008006" key="3">
    <source>
        <dbReference type="Google" id="ProtNLM"/>
    </source>
</evidence>
<proteinExistence type="predicted"/>
<protein>
    <recommendedName>
        <fullName evidence="3">Sigma-70 family RNA polymerase sigma factor</fullName>
    </recommendedName>
</protein>
<accession>A0ABW1L2B8</accession>
<sequence length="84" mass="10152">MNARVSQHHEYSISQRKEALECMYDNHNLWLWNIIYGNLQDERHAEEVIAHVFKDVWKCDQVLFTKDRQLIALLHLCRSRLSNE</sequence>
<keyword evidence="2" id="KW-1185">Reference proteome</keyword>
<dbReference type="Proteomes" id="UP001596170">
    <property type="component" value="Unassembled WGS sequence"/>
</dbReference>
<dbReference type="EMBL" id="JBHSRI010000002">
    <property type="protein sequence ID" value="MFC6037875.1"/>
    <property type="molecule type" value="Genomic_DNA"/>
</dbReference>
<evidence type="ECO:0000313" key="1">
    <source>
        <dbReference type="EMBL" id="MFC6037875.1"/>
    </source>
</evidence>
<dbReference type="RefSeq" id="WP_377731871.1">
    <property type="nucleotide sequence ID" value="NZ_JBHSRI010000002.1"/>
</dbReference>